<proteinExistence type="predicted"/>
<protein>
    <recommendedName>
        <fullName evidence="4">Pentatricopeptide repeat-containing protein, chloroplastic</fullName>
    </recommendedName>
</protein>
<evidence type="ECO:0008006" key="4">
    <source>
        <dbReference type="Google" id="ProtNLM"/>
    </source>
</evidence>
<name>A0A1Q9E588_SYMMI</name>
<gene>
    <name evidence="2" type="ORF">AK812_SmicGene14584</name>
</gene>
<feature type="compositionally biased region" description="Low complexity" evidence="1">
    <location>
        <begin position="93"/>
        <end position="108"/>
    </location>
</feature>
<sequence>MPALGAALAACERGSQWHIAAALLEDFHLQLLSPDDGAAASVLSACGKAGRWPAACQLFEALIRTKDRGHREEDQQRLVLARLSRKKRRARRPGAAADASALSLAPASHGGGAPVARLQNLRWMPTLELDRVRRCGRHRGWHWLAAGSAPKQCISCASSPAMERLRSQHHVLGGPSDCSPSRPSALTPPHASSCPRPPSHARGSPDLHEVLADARWGLKQLALPRQLVPESPMDRADPSPLQRHVPRQMSEKTFAVLREGGRSASACPVPSDSRRRYALSKRSFFPANACGVCFDDIYVDKPPARTPAVLSRFEYHLLTSLRIPLHADKASAGNSASVRPPQFPPLPDGCSTWAGHPAQDHANVGAAPWARRRAAPTPFCASVQHRALLQLLWPWDGAGALATGLIMLFGCQTNASAEGAGEPTPGAAASKALSLLLIR</sequence>
<feature type="region of interest" description="Disordered" evidence="1">
    <location>
        <begin position="170"/>
        <end position="205"/>
    </location>
</feature>
<accession>A0A1Q9E588</accession>
<dbReference type="OrthoDB" id="437770at2759"/>
<dbReference type="AlphaFoldDB" id="A0A1Q9E588"/>
<dbReference type="Proteomes" id="UP000186817">
    <property type="component" value="Unassembled WGS sequence"/>
</dbReference>
<evidence type="ECO:0000313" key="3">
    <source>
        <dbReference type="Proteomes" id="UP000186817"/>
    </source>
</evidence>
<evidence type="ECO:0000313" key="2">
    <source>
        <dbReference type="EMBL" id="OLQ02559.1"/>
    </source>
</evidence>
<keyword evidence="3" id="KW-1185">Reference proteome</keyword>
<organism evidence="2 3">
    <name type="scientific">Symbiodinium microadriaticum</name>
    <name type="common">Dinoflagellate</name>
    <name type="synonym">Zooxanthella microadriatica</name>
    <dbReference type="NCBI Taxonomy" id="2951"/>
    <lineage>
        <taxon>Eukaryota</taxon>
        <taxon>Sar</taxon>
        <taxon>Alveolata</taxon>
        <taxon>Dinophyceae</taxon>
        <taxon>Suessiales</taxon>
        <taxon>Symbiodiniaceae</taxon>
        <taxon>Symbiodinium</taxon>
    </lineage>
</organism>
<reference evidence="2 3" key="1">
    <citation type="submission" date="2016-02" db="EMBL/GenBank/DDBJ databases">
        <title>Genome analysis of coral dinoflagellate symbionts highlights evolutionary adaptations to a symbiotic lifestyle.</title>
        <authorList>
            <person name="Aranda M."/>
            <person name="Li Y."/>
            <person name="Liew Y.J."/>
            <person name="Baumgarten S."/>
            <person name="Simakov O."/>
            <person name="Wilson M."/>
            <person name="Piel J."/>
            <person name="Ashoor H."/>
            <person name="Bougouffa S."/>
            <person name="Bajic V.B."/>
            <person name="Ryu T."/>
            <person name="Ravasi T."/>
            <person name="Bayer T."/>
            <person name="Micklem G."/>
            <person name="Kim H."/>
            <person name="Bhak J."/>
            <person name="Lajeunesse T.C."/>
            <person name="Voolstra C.R."/>
        </authorList>
    </citation>
    <scope>NUCLEOTIDE SEQUENCE [LARGE SCALE GENOMIC DNA]</scope>
    <source>
        <strain evidence="2 3">CCMP2467</strain>
    </source>
</reference>
<dbReference type="EMBL" id="LSRX01000261">
    <property type="protein sequence ID" value="OLQ02559.1"/>
    <property type="molecule type" value="Genomic_DNA"/>
</dbReference>
<feature type="region of interest" description="Disordered" evidence="1">
    <location>
        <begin position="85"/>
        <end position="109"/>
    </location>
</feature>
<comment type="caution">
    <text evidence="2">The sequence shown here is derived from an EMBL/GenBank/DDBJ whole genome shotgun (WGS) entry which is preliminary data.</text>
</comment>
<evidence type="ECO:0000256" key="1">
    <source>
        <dbReference type="SAM" id="MobiDB-lite"/>
    </source>
</evidence>